<gene>
    <name evidence="9" type="ORF">O6P43_027157</name>
</gene>
<dbReference type="PROSITE" id="PS50082">
    <property type="entry name" value="WD_REPEATS_2"/>
    <property type="match status" value="2"/>
</dbReference>
<dbReference type="PANTHER" id="PTHR44489">
    <property type="match status" value="1"/>
</dbReference>
<dbReference type="PANTHER" id="PTHR44489:SF14">
    <property type="entry name" value="ZINC FINGER CCCH DOMAIN-CONTAINING PROTEIN 59-RELATED"/>
    <property type="match status" value="1"/>
</dbReference>
<dbReference type="SMART" id="SM00356">
    <property type="entry name" value="ZnF_C3H1"/>
    <property type="match status" value="2"/>
</dbReference>
<dbReference type="InterPro" id="IPR019775">
    <property type="entry name" value="WD40_repeat_CS"/>
</dbReference>
<dbReference type="PROSITE" id="PS00678">
    <property type="entry name" value="WD_REPEATS_1"/>
    <property type="match status" value="1"/>
</dbReference>
<feature type="zinc finger region" description="C3H1-type" evidence="7">
    <location>
        <begin position="11"/>
        <end position="37"/>
    </location>
</feature>
<organism evidence="9 10">
    <name type="scientific">Quillaja saponaria</name>
    <name type="common">Soap bark tree</name>
    <dbReference type="NCBI Taxonomy" id="32244"/>
    <lineage>
        <taxon>Eukaryota</taxon>
        <taxon>Viridiplantae</taxon>
        <taxon>Streptophyta</taxon>
        <taxon>Embryophyta</taxon>
        <taxon>Tracheophyta</taxon>
        <taxon>Spermatophyta</taxon>
        <taxon>Magnoliopsida</taxon>
        <taxon>eudicotyledons</taxon>
        <taxon>Gunneridae</taxon>
        <taxon>Pentapetalae</taxon>
        <taxon>rosids</taxon>
        <taxon>fabids</taxon>
        <taxon>Fabales</taxon>
        <taxon>Quillajaceae</taxon>
        <taxon>Quillaja</taxon>
    </lineage>
</organism>
<keyword evidence="1 6" id="KW-0853">WD repeat</keyword>
<dbReference type="InterPro" id="IPR020472">
    <property type="entry name" value="WD40_PAC1"/>
</dbReference>
<feature type="repeat" description="WD" evidence="6">
    <location>
        <begin position="120"/>
        <end position="161"/>
    </location>
</feature>
<keyword evidence="2 7" id="KW-0479">Metal-binding</keyword>
<dbReference type="SUPFAM" id="SSF50978">
    <property type="entry name" value="WD40 repeat-like"/>
    <property type="match status" value="1"/>
</dbReference>
<dbReference type="SMART" id="SM00320">
    <property type="entry name" value="WD40"/>
    <property type="match status" value="5"/>
</dbReference>
<dbReference type="PRINTS" id="PR00320">
    <property type="entry name" value="GPROTEINBRPT"/>
</dbReference>
<feature type="domain" description="C3H1-type" evidence="8">
    <location>
        <begin position="11"/>
        <end position="37"/>
    </location>
</feature>
<dbReference type="Pfam" id="PF18345">
    <property type="entry name" value="zf_CCCH_4"/>
    <property type="match status" value="1"/>
</dbReference>
<dbReference type="AlphaFoldDB" id="A0AAD7L5I1"/>
<dbReference type="InterPro" id="IPR001680">
    <property type="entry name" value="WD40_rpt"/>
</dbReference>
<evidence type="ECO:0000256" key="3">
    <source>
        <dbReference type="ARBA" id="ARBA00022737"/>
    </source>
</evidence>
<keyword evidence="4 7" id="KW-0863">Zinc-finger</keyword>
<sequence length="382" mass="41742">MDIKVARRTDQVSGENCAYWRAGRCSRNPCRFLHGETLLPPAYHQYAKKSHPLPEKTPKYSPQQALVLNGGREVLRTKTTQESRQRICKYWMQGNCVHGDQCWNLHSWFYGDGFSTVAKLQGHKKAVTGIALPNGSDKLYSGSGDGTARIWDCHTGQCANVINLGGEVGSLISEGPWVFVGVPNAVKAWNIQTAARFTLDGPSGQVLAMVVANDMLFAGAQDGIILVWRGSSATCPFELAASLKGHIGAVVCLAVGGKMLYSGSMDHTIKVWDLETLQCTTTLNGHTDGGNLEVTYTHNKEYGVLALCGMTDAEAKPILFCSSNDNSVHLYELPSFLERGRLFARKEVRSIQIGPGGLFFTGDRTGLLTVWKWLAEPKVESS</sequence>
<dbReference type="SUPFAM" id="SSF90229">
    <property type="entry name" value="CCCH zinc finger"/>
    <property type="match status" value="1"/>
</dbReference>
<evidence type="ECO:0000256" key="4">
    <source>
        <dbReference type="ARBA" id="ARBA00022771"/>
    </source>
</evidence>
<dbReference type="Gene3D" id="3.30.1370.210">
    <property type="match status" value="1"/>
</dbReference>
<protein>
    <submittedName>
        <fullName evidence="9">Zinc finger CCCH domain-containing protein</fullName>
    </submittedName>
</protein>
<evidence type="ECO:0000256" key="7">
    <source>
        <dbReference type="PROSITE-ProRule" id="PRU00723"/>
    </source>
</evidence>
<dbReference type="InterPro" id="IPR000571">
    <property type="entry name" value="Znf_CCCH"/>
</dbReference>
<proteinExistence type="predicted"/>
<accession>A0AAD7L5I1</accession>
<dbReference type="Proteomes" id="UP001163823">
    <property type="component" value="Chromosome 11"/>
</dbReference>
<dbReference type="Gene3D" id="2.130.10.10">
    <property type="entry name" value="YVTN repeat-like/Quinoprotein amine dehydrogenase"/>
    <property type="match status" value="2"/>
</dbReference>
<dbReference type="InterPro" id="IPR036855">
    <property type="entry name" value="Znf_CCCH_sf"/>
</dbReference>
<evidence type="ECO:0000259" key="8">
    <source>
        <dbReference type="PROSITE" id="PS50103"/>
    </source>
</evidence>
<comment type="caution">
    <text evidence="9">The sequence shown here is derived from an EMBL/GenBank/DDBJ whole genome shotgun (WGS) entry which is preliminary data.</text>
</comment>
<keyword evidence="3" id="KW-0677">Repeat</keyword>
<dbReference type="InterPro" id="IPR036322">
    <property type="entry name" value="WD40_repeat_dom_sf"/>
</dbReference>
<dbReference type="InterPro" id="IPR044715">
    <property type="entry name" value="WDR86-like"/>
</dbReference>
<dbReference type="PROSITE" id="PS50294">
    <property type="entry name" value="WD_REPEATS_REGION"/>
    <property type="match status" value="2"/>
</dbReference>
<dbReference type="GO" id="GO:0008270">
    <property type="term" value="F:zinc ion binding"/>
    <property type="evidence" value="ECO:0007669"/>
    <property type="project" value="UniProtKB-KW"/>
</dbReference>
<reference evidence="9" key="1">
    <citation type="journal article" date="2023" name="Science">
        <title>Elucidation of the pathway for biosynthesis of saponin adjuvants from the soapbark tree.</title>
        <authorList>
            <person name="Reed J."/>
            <person name="Orme A."/>
            <person name="El-Demerdash A."/>
            <person name="Owen C."/>
            <person name="Martin L.B.B."/>
            <person name="Misra R.C."/>
            <person name="Kikuchi S."/>
            <person name="Rejzek M."/>
            <person name="Martin A.C."/>
            <person name="Harkess A."/>
            <person name="Leebens-Mack J."/>
            <person name="Louveau T."/>
            <person name="Stephenson M.J."/>
            <person name="Osbourn A."/>
        </authorList>
    </citation>
    <scope>NUCLEOTIDE SEQUENCE</scope>
    <source>
        <strain evidence="9">S10</strain>
    </source>
</reference>
<evidence type="ECO:0000256" key="2">
    <source>
        <dbReference type="ARBA" id="ARBA00022723"/>
    </source>
</evidence>
<evidence type="ECO:0000313" key="9">
    <source>
        <dbReference type="EMBL" id="KAJ7951055.1"/>
    </source>
</evidence>
<keyword evidence="5 7" id="KW-0862">Zinc</keyword>
<feature type="zinc finger region" description="C3H1-type" evidence="7">
    <location>
        <begin position="82"/>
        <end position="109"/>
    </location>
</feature>
<feature type="repeat" description="WD" evidence="6">
    <location>
        <begin position="243"/>
        <end position="282"/>
    </location>
</feature>
<dbReference type="KEGG" id="qsa:O6P43_027157"/>
<evidence type="ECO:0000256" key="5">
    <source>
        <dbReference type="ARBA" id="ARBA00022833"/>
    </source>
</evidence>
<keyword evidence="10" id="KW-1185">Reference proteome</keyword>
<feature type="domain" description="C3H1-type" evidence="8">
    <location>
        <begin position="82"/>
        <end position="109"/>
    </location>
</feature>
<dbReference type="InterPro" id="IPR015943">
    <property type="entry name" value="WD40/YVTN_repeat-like_dom_sf"/>
</dbReference>
<name>A0AAD7L5I1_QUISA</name>
<evidence type="ECO:0000313" key="10">
    <source>
        <dbReference type="Proteomes" id="UP001163823"/>
    </source>
</evidence>
<dbReference type="Pfam" id="PF00400">
    <property type="entry name" value="WD40"/>
    <property type="match status" value="2"/>
</dbReference>
<evidence type="ECO:0000256" key="6">
    <source>
        <dbReference type="PROSITE-ProRule" id="PRU00221"/>
    </source>
</evidence>
<evidence type="ECO:0000256" key="1">
    <source>
        <dbReference type="ARBA" id="ARBA00022574"/>
    </source>
</evidence>
<dbReference type="PROSITE" id="PS50103">
    <property type="entry name" value="ZF_C3H1"/>
    <property type="match status" value="2"/>
</dbReference>
<dbReference type="EMBL" id="JARAOO010000011">
    <property type="protein sequence ID" value="KAJ7951055.1"/>
    <property type="molecule type" value="Genomic_DNA"/>
</dbReference>